<organism evidence="1">
    <name type="scientific">uncultured Caudovirales phage</name>
    <dbReference type="NCBI Taxonomy" id="2100421"/>
    <lineage>
        <taxon>Viruses</taxon>
        <taxon>Duplodnaviria</taxon>
        <taxon>Heunggongvirae</taxon>
        <taxon>Uroviricota</taxon>
        <taxon>Caudoviricetes</taxon>
        <taxon>Peduoviridae</taxon>
        <taxon>Maltschvirus</taxon>
        <taxon>Maltschvirus maltsch</taxon>
    </lineage>
</organism>
<gene>
    <name evidence="1" type="ORF">UFOVP328_51</name>
</gene>
<name>A0A6J5LX46_9CAUD</name>
<proteinExistence type="predicted"/>
<dbReference type="EMBL" id="LR796341">
    <property type="protein sequence ID" value="CAB4137677.1"/>
    <property type="molecule type" value="Genomic_DNA"/>
</dbReference>
<reference evidence="1" key="1">
    <citation type="submission" date="2020-04" db="EMBL/GenBank/DDBJ databases">
        <authorList>
            <person name="Chiriac C."/>
            <person name="Salcher M."/>
            <person name="Ghai R."/>
            <person name="Kavagutti S V."/>
        </authorList>
    </citation>
    <scope>NUCLEOTIDE SEQUENCE</scope>
</reference>
<accession>A0A6J5LX46</accession>
<protein>
    <submittedName>
        <fullName evidence="1">Uncharacterized protein</fullName>
    </submittedName>
</protein>
<sequence length="157" mass="17416">MTKKQYRSAMGKVVDMGALQLQNETVRAVGNMNVNARGDTLNSTNQVIDKKSQQVRRQYQRQSNVNTREVATSNVAVKKAKQPVSEVFEDSFTDLPEDNDVVANDIVAEETTAEETTTESTEFRGGLAAAIARSRTVKQQLEKTPRQLAKEASIKKI</sequence>
<evidence type="ECO:0000313" key="1">
    <source>
        <dbReference type="EMBL" id="CAB4137677.1"/>
    </source>
</evidence>